<dbReference type="InterPro" id="IPR027417">
    <property type="entry name" value="P-loop_NTPase"/>
</dbReference>
<dbReference type="SUPFAM" id="SSF52540">
    <property type="entry name" value="P-loop containing nucleoside triphosphate hydrolases"/>
    <property type="match status" value="1"/>
</dbReference>
<dbReference type="EC" id="7.3.2.6" evidence="6"/>
<evidence type="ECO:0000256" key="4">
    <source>
        <dbReference type="ARBA" id="ARBA00038307"/>
    </source>
</evidence>
<keyword evidence="1" id="KW-0813">Transport</keyword>
<proteinExistence type="inferred from homology"/>
<dbReference type="Gene3D" id="3.40.50.300">
    <property type="entry name" value="P-loop containing nucleotide triphosphate hydrolases"/>
    <property type="match status" value="1"/>
</dbReference>
<evidence type="ECO:0000313" key="11">
    <source>
        <dbReference type="Proteomes" id="UP000825123"/>
    </source>
</evidence>
<dbReference type="PANTHER" id="PTHR42781:SF4">
    <property type="entry name" value="SPERMIDINE_PUTRESCINE IMPORT ATP-BINDING PROTEIN POTA"/>
    <property type="match status" value="1"/>
</dbReference>
<evidence type="ECO:0000256" key="7">
    <source>
        <dbReference type="ARBA" id="ARBA00041133"/>
    </source>
</evidence>
<dbReference type="InterPro" id="IPR050093">
    <property type="entry name" value="ABC_SmlMolc_Importer"/>
</dbReference>
<evidence type="ECO:0000256" key="2">
    <source>
        <dbReference type="ARBA" id="ARBA00022741"/>
    </source>
</evidence>
<dbReference type="Pfam" id="PF00005">
    <property type="entry name" value="ABC_tran"/>
    <property type="match status" value="1"/>
</dbReference>
<dbReference type="GeneID" id="66163809"/>
<dbReference type="Proteomes" id="UP000825123">
    <property type="component" value="Chromosome"/>
</dbReference>
<protein>
    <recommendedName>
        <fullName evidence="7">Molybdate/tungstate import ATP-binding protein WtpC</fullName>
        <ecNumber evidence="6">7.3.2.6</ecNumber>
    </recommendedName>
</protein>
<dbReference type="PANTHER" id="PTHR42781">
    <property type="entry name" value="SPERMIDINE/PUTRESCINE IMPORT ATP-BINDING PROTEIN POTA"/>
    <property type="match status" value="1"/>
</dbReference>
<dbReference type="EMBL" id="AP024597">
    <property type="protein sequence ID" value="BCU70782.1"/>
    <property type="molecule type" value="Genomic_DNA"/>
</dbReference>
<sequence length="205" mass="23671">MLDVKIKKKLNNFVLDSEINEKSKVIAIFGKNGSGKSTLLKLIAGFLEPDEGYIKIDNQDVTKYPPWKRRIVLVTPESYLPNLVVKKHLLWGIKNKDKLNEVLQDNRIRGLLSFNEETFKKKAKELSLGMRQRLSLVTALLSSPRYILVDESFANINNKKDFMNEYISLTRERGVNIIFVSQDISDAEFAERSYWMENGVLKLMN</sequence>
<comment type="catalytic activity">
    <reaction evidence="8">
        <text>tungstate(in) + ATP + H2O = tungstate(out) + ADP + phosphate + H(+)</text>
        <dbReference type="Rhea" id="RHEA:35027"/>
        <dbReference type="ChEBI" id="CHEBI:15377"/>
        <dbReference type="ChEBI" id="CHEBI:15378"/>
        <dbReference type="ChEBI" id="CHEBI:30616"/>
        <dbReference type="ChEBI" id="CHEBI:43474"/>
        <dbReference type="ChEBI" id="CHEBI:46502"/>
        <dbReference type="ChEBI" id="CHEBI:456216"/>
        <dbReference type="EC" id="7.3.2.6"/>
    </reaction>
</comment>
<comment type="subunit">
    <text evidence="5">The complex is composed of two ATP-binding proteins (WtpC), two transmembrane proteins (WtpB) and a solute-binding protein (WtpA).</text>
</comment>
<dbReference type="KEGG" id="csty:KN1_20790"/>
<comment type="similarity">
    <text evidence="4">Belongs to the ABC transporter superfamily. Sulfate/tungstate importer (TC 3.A.1.6) family.</text>
</comment>
<dbReference type="RefSeq" id="WP_221287440.1">
    <property type="nucleotide sequence ID" value="NZ_AP024597.1"/>
</dbReference>
<evidence type="ECO:0000256" key="6">
    <source>
        <dbReference type="ARBA" id="ARBA00039025"/>
    </source>
</evidence>
<evidence type="ECO:0000256" key="1">
    <source>
        <dbReference type="ARBA" id="ARBA00022448"/>
    </source>
</evidence>
<accession>A0A8D5U7T1</accession>
<keyword evidence="2" id="KW-0547">Nucleotide-binding</keyword>
<dbReference type="InterPro" id="IPR003593">
    <property type="entry name" value="AAA+_ATPase"/>
</dbReference>
<dbReference type="InterPro" id="IPR017871">
    <property type="entry name" value="ABC_transporter-like_CS"/>
</dbReference>
<evidence type="ECO:0000313" key="10">
    <source>
        <dbReference type="EMBL" id="BCU70782.1"/>
    </source>
</evidence>
<evidence type="ECO:0000256" key="8">
    <source>
        <dbReference type="ARBA" id="ARBA00047936"/>
    </source>
</evidence>
<dbReference type="InterPro" id="IPR003439">
    <property type="entry name" value="ABC_transporter-like_ATP-bd"/>
</dbReference>
<dbReference type="AlphaFoldDB" id="A0A8D5U7T1"/>
<evidence type="ECO:0000259" key="9">
    <source>
        <dbReference type="PROSITE" id="PS50893"/>
    </source>
</evidence>
<organism evidence="10 11">
    <name type="scientific">Stygiolobus caldivivus</name>
    <dbReference type="NCBI Taxonomy" id="2824673"/>
    <lineage>
        <taxon>Archaea</taxon>
        <taxon>Thermoproteota</taxon>
        <taxon>Thermoprotei</taxon>
        <taxon>Sulfolobales</taxon>
        <taxon>Sulfolobaceae</taxon>
        <taxon>Stygiolobus</taxon>
    </lineage>
</organism>
<keyword evidence="11" id="KW-1185">Reference proteome</keyword>
<evidence type="ECO:0000256" key="5">
    <source>
        <dbReference type="ARBA" id="ARBA00038781"/>
    </source>
</evidence>
<dbReference type="PROSITE" id="PS50893">
    <property type="entry name" value="ABC_TRANSPORTER_2"/>
    <property type="match status" value="1"/>
</dbReference>
<dbReference type="SMART" id="SM00382">
    <property type="entry name" value="AAA"/>
    <property type="match status" value="1"/>
</dbReference>
<keyword evidence="3 10" id="KW-0067">ATP-binding</keyword>
<dbReference type="PROSITE" id="PS00211">
    <property type="entry name" value="ABC_TRANSPORTER_1"/>
    <property type="match status" value="1"/>
</dbReference>
<name>A0A8D5U7T1_9CREN</name>
<dbReference type="GO" id="GO:1901238">
    <property type="term" value="F:ABC-type tungstate transporter activity"/>
    <property type="evidence" value="ECO:0007669"/>
    <property type="project" value="UniProtKB-EC"/>
</dbReference>
<gene>
    <name evidence="10" type="ORF">KN1_20790</name>
</gene>
<reference evidence="10 11" key="1">
    <citation type="submission" date="2021-04" db="EMBL/GenBank/DDBJ databases">
        <title>Complete genome sequence of Stygiolobus sp. KN-1.</title>
        <authorList>
            <person name="Nakamura K."/>
            <person name="Sakai H."/>
            <person name="Kurosawa N."/>
        </authorList>
    </citation>
    <scope>NUCLEOTIDE SEQUENCE [LARGE SCALE GENOMIC DNA]</scope>
    <source>
        <strain evidence="10 11">KN-1</strain>
    </source>
</reference>
<dbReference type="GO" id="GO:0005524">
    <property type="term" value="F:ATP binding"/>
    <property type="evidence" value="ECO:0007669"/>
    <property type="project" value="UniProtKB-KW"/>
</dbReference>
<evidence type="ECO:0000256" key="3">
    <source>
        <dbReference type="ARBA" id="ARBA00022840"/>
    </source>
</evidence>
<feature type="domain" description="ABC transporter" evidence="9">
    <location>
        <begin position="1"/>
        <end position="204"/>
    </location>
</feature>
<dbReference type="GO" id="GO:0016887">
    <property type="term" value="F:ATP hydrolysis activity"/>
    <property type="evidence" value="ECO:0007669"/>
    <property type="project" value="InterPro"/>
</dbReference>